<gene>
    <name evidence="1" type="ORF">B5807_11664</name>
</gene>
<evidence type="ECO:0000313" key="1">
    <source>
        <dbReference type="EMBL" id="OSS43770.1"/>
    </source>
</evidence>
<accession>A0A1Y2LJ54</accession>
<evidence type="ECO:0000313" key="2">
    <source>
        <dbReference type="Proteomes" id="UP000193240"/>
    </source>
</evidence>
<dbReference type="EMBL" id="KZ107861">
    <property type="protein sequence ID" value="OSS43770.1"/>
    <property type="molecule type" value="Genomic_DNA"/>
</dbReference>
<dbReference type="Proteomes" id="UP000193240">
    <property type="component" value="Unassembled WGS sequence"/>
</dbReference>
<protein>
    <submittedName>
        <fullName evidence="1">Uncharacterized protein</fullName>
    </submittedName>
</protein>
<dbReference type="InParanoid" id="A0A1Y2LJ54"/>
<proteinExistence type="predicted"/>
<dbReference type="AlphaFoldDB" id="A0A1Y2LJ54"/>
<reference evidence="1 2" key="1">
    <citation type="journal article" date="2017" name="Genome Announc.">
        <title>Genome sequence of the saprophytic ascomycete Epicoccum nigrum ICMP 19927 strain isolated from New Zealand.</title>
        <authorList>
            <person name="Fokin M."/>
            <person name="Fleetwood D."/>
            <person name="Weir B.S."/>
            <person name="Villas-Boas S.G."/>
        </authorList>
    </citation>
    <scope>NUCLEOTIDE SEQUENCE [LARGE SCALE GENOMIC DNA]</scope>
    <source>
        <strain evidence="1 2">ICMP 19927</strain>
    </source>
</reference>
<name>A0A1Y2LJ54_EPING</name>
<keyword evidence="2" id="KW-1185">Reference proteome</keyword>
<organism evidence="1 2">
    <name type="scientific">Epicoccum nigrum</name>
    <name type="common">Soil fungus</name>
    <name type="synonym">Epicoccum purpurascens</name>
    <dbReference type="NCBI Taxonomy" id="105696"/>
    <lineage>
        <taxon>Eukaryota</taxon>
        <taxon>Fungi</taxon>
        <taxon>Dikarya</taxon>
        <taxon>Ascomycota</taxon>
        <taxon>Pezizomycotina</taxon>
        <taxon>Dothideomycetes</taxon>
        <taxon>Pleosporomycetidae</taxon>
        <taxon>Pleosporales</taxon>
        <taxon>Pleosporineae</taxon>
        <taxon>Didymellaceae</taxon>
        <taxon>Epicoccum</taxon>
    </lineage>
</organism>
<sequence length="226" mass="25388">MDQDHLLSRLAAALPEMITKTKNEKGPEQSKDVTTGSVLPCALLHNSGEVYWDAANEYLRRHESALKTQPNTLPELYPSVLDEAGEVAYARDLLSSIMRALEFDRHMHDKVAALSQLDVNFLRVDLATHYMSEDGGIVMLMDFKQARSIGTGNVEAKLVKQAKTYAIATGCLYIALCDYESLVLLKFDEDLSIVKVAVVDKEARTFRKALFGFLLYAIKHRNEVHR</sequence>